<comment type="caution">
    <text evidence="2">The sequence shown here is derived from an EMBL/GenBank/DDBJ whole genome shotgun (WGS) entry which is preliminary data.</text>
</comment>
<dbReference type="EMBL" id="CAKOGP040002469">
    <property type="protein sequence ID" value="CAJ1970136.1"/>
    <property type="molecule type" value="Genomic_DNA"/>
</dbReference>
<dbReference type="AlphaFoldDB" id="A0AAD2JPN5"/>
<accession>A0AAD2JPN5</accession>
<gene>
    <name evidence="2" type="ORF">CYCCA115_LOCUS24159</name>
</gene>
<sequence>MLDTSYHSIQSTCSAESKPQSIVHQIIRLEKHVEKKAKKMFASRKKNGTKKNKKSVGTASSTKDSLSTSISGTKSLNLESEDDHSLSSSFAWEESVACSSIQGSLDASQLDFDEECDFETIDQNTFITQVLMDTLSETNYVIHFFSDDCLEYFDYEDQLTQVLVNSASKEFELYRMSSQMAPLFTSKLGINPELSTLIHVYKGKVLSRLDDLANQKSMEEVKEWLREAGESQDFAGARHPLS</sequence>
<feature type="region of interest" description="Disordered" evidence="1">
    <location>
        <begin position="41"/>
        <end position="70"/>
    </location>
</feature>
<feature type="compositionally biased region" description="Basic residues" evidence="1">
    <location>
        <begin position="41"/>
        <end position="54"/>
    </location>
</feature>
<feature type="compositionally biased region" description="Low complexity" evidence="1">
    <location>
        <begin position="58"/>
        <end position="70"/>
    </location>
</feature>
<proteinExistence type="predicted"/>
<reference evidence="2" key="1">
    <citation type="submission" date="2023-08" db="EMBL/GenBank/DDBJ databases">
        <authorList>
            <person name="Audoor S."/>
            <person name="Bilcke G."/>
        </authorList>
    </citation>
    <scope>NUCLEOTIDE SEQUENCE</scope>
</reference>
<evidence type="ECO:0000313" key="2">
    <source>
        <dbReference type="EMBL" id="CAJ1970136.1"/>
    </source>
</evidence>
<name>A0AAD2JPN5_9STRA</name>
<protein>
    <submittedName>
        <fullName evidence="2">Uncharacterized protein</fullName>
    </submittedName>
</protein>
<evidence type="ECO:0000313" key="3">
    <source>
        <dbReference type="Proteomes" id="UP001295423"/>
    </source>
</evidence>
<dbReference type="Proteomes" id="UP001295423">
    <property type="component" value="Unassembled WGS sequence"/>
</dbReference>
<evidence type="ECO:0000256" key="1">
    <source>
        <dbReference type="SAM" id="MobiDB-lite"/>
    </source>
</evidence>
<organism evidence="2 3">
    <name type="scientific">Cylindrotheca closterium</name>
    <dbReference type="NCBI Taxonomy" id="2856"/>
    <lineage>
        <taxon>Eukaryota</taxon>
        <taxon>Sar</taxon>
        <taxon>Stramenopiles</taxon>
        <taxon>Ochrophyta</taxon>
        <taxon>Bacillariophyta</taxon>
        <taxon>Bacillariophyceae</taxon>
        <taxon>Bacillariophycidae</taxon>
        <taxon>Bacillariales</taxon>
        <taxon>Bacillariaceae</taxon>
        <taxon>Cylindrotheca</taxon>
    </lineage>
</organism>
<keyword evidence="3" id="KW-1185">Reference proteome</keyword>